<feature type="binding site" evidence="2">
    <location>
        <position position="82"/>
    </location>
    <ligand>
        <name>substrate</name>
    </ligand>
</feature>
<dbReference type="InterPro" id="IPR036424">
    <property type="entry name" value="UPP_synth-like_sf"/>
</dbReference>
<keyword evidence="4" id="KW-1185">Reference proteome</keyword>
<dbReference type="RefSeq" id="WP_340604358.1">
    <property type="nucleotide sequence ID" value="NZ_JBBMXV010000003.1"/>
</dbReference>
<dbReference type="PANTHER" id="PTHR10291:SF43">
    <property type="entry name" value="DEHYDRODOLICHYL DIPHOSPHATE SYNTHASE COMPLEX SUBUNIT DHDDS"/>
    <property type="match status" value="1"/>
</dbReference>
<feature type="binding site" evidence="2">
    <location>
        <position position="50"/>
    </location>
    <ligand>
        <name>substrate</name>
    </ligand>
</feature>
<feature type="binding site" evidence="2">
    <location>
        <begin position="209"/>
        <end position="211"/>
    </location>
    <ligand>
        <name>substrate</name>
    </ligand>
</feature>
<dbReference type="SUPFAM" id="SSF64005">
    <property type="entry name" value="Undecaprenyl diphosphate synthase"/>
    <property type="match status" value="1"/>
</dbReference>
<reference evidence="3 4" key="1">
    <citation type="journal article" date="2019" name="Int. J. Syst. Evol. Microbiol.">
        <title>The Global Catalogue of Microorganisms (GCM) 10K type strain sequencing project: providing services to taxonomists for standard genome sequencing and annotation.</title>
        <authorList>
            <consortium name="The Broad Institute Genomics Platform"/>
            <consortium name="The Broad Institute Genome Sequencing Center for Infectious Disease"/>
            <person name="Wu L."/>
            <person name="Ma J."/>
        </authorList>
    </citation>
    <scope>NUCLEOTIDE SEQUENCE [LARGE SCALE GENOMIC DNA]</scope>
    <source>
        <strain evidence="3 4">CGMCC 1.3240</strain>
    </source>
</reference>
<comment type="caution">
    <text evidence="3">The sequence shown here is derived from an EMBL/GenBank/DDBJ whole genome shotgun (WGS) entry which is preliminary data.</text>
</comment>
<dbReference type="GO" id="GO:0000287">
    <property type="term" value="F:magnesium ion binding"/>
    <property type="evidence" value="ECO:0007669"/>
    <property type="project" value="UniProtKB-UniRule"/>
</dbReference>
<name>A0ABD5V2V0_9EURY</name>
<dbReference type="PROSITE" id="PS01066">
    <property type="entry name" value="UPP_SYNTHASE"/>
    <property type="match status" value="1"/>
</dbReference>
<dbReference type="CDD" id="cd00475">
    <property type="entry name" value="Cis_IPPS"/>
    <property type="match status" value="1"/>
</dbReference>
<feature type="binding site" evidence="2">
    <location>
        <begin position="34"/>
        <end position="37"/>
    </location>
    <ligand>
        <name>substrate</name>
    </ligand>
</feature>
<dbReference type="GO" id="GO:0004659">
    <property type="term" value="F:prenyltransferase activity"/>
    <property type="evidence" value="ECO:0007669"/>
    <property type="project" value="UniProtKB-UniRule"/>
</dbReference>
<proteinExistence type="inferred from homology"/>
<dbReference type="NCBIfam" id="TIGR00055">
    <property type="entry name" value="uppS"/>
    <property type="match status" value="1"/>
</dbReference>
<feature type="active site" evidence="2">
    <location>
        <position position="33"/>
    </location>
</feature>
<dbReference type="InterPro" id="IPR018520">
    <property type="entry name" value="UPP_synth-like_CS"/>
</dbReference>
<dbReference type="Proteomes" id="UP001596312">
    <property type="component" value="Unassembled WGS sequence"/>
</dbReference>
<organism evidence="3 4">
    <name type="scientific">Halalkalicoccus tibetensis</name>
    <dbReference type="NCBI Taxonomy" id="175632"/>
    <lineage>
        <taxon>Archaea</taxon>
        <taxon>Methanobacteriati</taxon>
        <taxon>Methanobacteriota</taxon>
        <taxon>Stenosarchaea group</taxon>
        <taxon>Halobacteria</taxon>
        <taxon>Halobacteriales</taxon>
        <taxon>Halococcaceae</taxon>
        <taxon>Halalkalicoccus</taxon>
    </lineage>
</organism>
<keyword evidence="1 2" id="KW-0808">Transferase</keyword>
<comment type="catalytic activity">
    <reaction evidence="2">
        <text>geranylgeranyl diphosphate + 7 isopentenyl diphosphate = tri-trans,hepta-cis-undecaprenyl diphosphate + 7 diphosphate</text>
        <dbReference type="Rhea" id="RHEA:27622"/>
        <dbReference type="ChEBI" id="CHEBI:33019"/>
        <dbReference type="ChEBI" id="CHEBI:57533"/>
        <dbReference type="ChEBI" id="CHEBI:60388"/>
        <dbReference type="ChEBI" id="CHEBI:128769"/>
        <dbReference type="EC" id="2.5.1.89"/>
    </reaction>
</comment>
<dbReference type="Gene3D" id="3.40.1180.10">
    <property type="entry name" value="Decaprenyl diphosphate synthase-like"/>
    <property type="match status" value="1"/>
</dbReference>
<evidence type="ECO:0000256" key="1">
    <source>
        <dbReference type="ARBA" id="ARBA00022679"/>
    </source>
</evidence>
<feature type="active site" description="Proton acceptor" evidence="2">
    <location>
        <position position="81"/>
    </location>
</feature>
<dbReference type="AlphaFoldDB" id="A0ABD5V2V0"/>
<feature type="binding site" evidence="2">
    <location>
        <begin position="78"/>
        <end position="80"/>
    </location>
    <ligand>
        <name>substrate</name>
    </ligand>
</feature>
<feature type="binding site" evidence="2">
    <location>
        <position position="33"/>
    </location>
    <ligand>
        <name>Mg(2+)</name>
        <dbReference type="ChEBI" id="CHEBI:18420"/>
    </ligand>
</feature>
<evidence type="ECO:0000256" key="2">
    <source>
        <dbReference type="HAMAP-Rule" id="MF_01139"/>
    </source>
</evidence>
<evidence type="ECO:0000313" key="4">
    <source>
        <dbReference type="Proteomes" id="UP001596312"/>
    </source>
</evidence>
<accession>A0ABD5V2V0</accession>
<comment type="subunit">
    <text evidence="2">Homodimer.</text>
</comment>
<dbReference type="EMBL" id="JBHSXQ010000003">
    <property type="protein sequence ID" value="MFC6905828.1"/>
    <property type="molecule type" value="Genomic_DNA"/>
</dbReference>
<gene>
    <name evidence="2 3" type="primary">uppS</name>
    <name evidence="3" type="ORF">ACFQGH_11550</name>
</gene>
<dbReference type="HAMAP" id="MF_01139">
    <property type="entry name" value="ISPT"/>
    <property type="match status" value="1"/>
</dbReference>
<dbReference type="Pfam" id="PF01255">
    <property type="entry name" value="Prenyltransf"/>
    <property type="match status" value="1"/>
</dbReference>
<comment type="cofactor">
    <cofactor evidence="2">
        <name>Mg(2+)</name>
        <dbReference type="ChEBI" id="CHEBI:18420"/>
    </cofactor>
    <text evidence="2">Binds 2 magnesium ions per subunit.</text>
</comment>
<keyword evidence="2" id="KW-0479">Metal-binding</keyword>
<feature type="binding site" evidence="2">
    <location>
        <position position="203"/>
    </location>
    <ligand>
        <name>substrate</name>
    </ligand>
</feature>
<feature type="binding site" evidence="2">
    <location>
        <position position="222"/>
    </location>
    <ligand>
        <name>Mg(2+)</name>
        <dbReference type="ChEBI" id="CHEBI:18420"/>
    </ligand>
</feature>
<dbReference type="InterPro" id="IPR001441">
    <property type="entry name" value="UPP_synth-like"/>
</dbReference>
<comment type="similarity">
    <text evidence="2">Belongs to the UPP synthase family.</text>
</comment>
<comment type="caution">
    <text evidence="2">Lacks conserved residue(s) required for the propagation of feature annotation.</text>
</comment>
<keyword evidence="2" id="KW-0460">Magnesium</keyword>
<feature type="binding site" evidence="2">
    <location>
        <position position="84"/>
    </location>
    <ligand>
        <name>substrate</name>
    </ligand>
</feature>
<comment type="function">
    <text evidence="2">Catalyzes the sequential condensation of isopentenyl diphosphate (IPP) with geranylgeranyl diphosphate (GGPP) to yield (2Z,6Z,10Z,14Z,18Z,22Z,26Z,30E,34E,38E)-undecaprenyl diphosphate (tritrans,heptacis-UPP). It is probably the precursor of glycosyl carrier lipids.</text>
</comment>
<evidence type="ECO:0000313" key="3">
    <source>
        <dbReference type="EMBL" id="MFC6905828.1"/>
    </source>
</evidence>
<protein>
    <recommendedName>
        <fullName evidence="2">Tritrans,polycis-undecaprenyl-diphosphate synthase (geranylgeranyl-diphosphate specific)</fullName>
        <ecNumber evidence="2">2.5.1.89</ecNumber>
    </recommendedName>
    <alternativeName>
        <fullName evidence="2">Undecaprenyl diphosphate synthase</fullName>
        <shortName evidence="2">UDS</shortName>
    </alternativeName>
    <alternativeName>
        <fullName evidence="2">Undecaprenyl pyrophosphate synthase</fullName>
        <shortName evidence="2">UPP synthase</shortName>
    </alternativeName>
</protein>
<dbReference type="PANTHER" id="PTHR10291">
    <property type="entry name" value="DEHYDRODOLICHYL DIPHOSPHATE SYNTHASE FAMILY MEMBER"/>
    <property type="match status" value="1"/>
</dbReference>
<sequence length="313" mass="35843">MRDWFRQRAYSVYEEVLKREVSSTPTHIAVIQDGNRRYARQNDDSATEGHHAGAETTEQILKWCQEIGVEELTLYTFSVENFNRPSDQVEALFDLICEKCREFADNERVHENEVAIQAVGEIDQLPDRVQDAIDYAESRTEDYDEFVLNIAVAYGGRTELLSAAQTIAHKVDEGELAPDDINVSTVERSLYKGSSSDVDLILRPGGDKRTSNFLPWQANGNEAAVYFCTPYWPEFRKVDFLRAIRTYENREASWQRARSRRALTLLRSFNETNLPDARAIVEDFYETIPADVRTEDNELAFTSTNSESHSSTD</sequence>
<dbReference type="EC" id="2.5.1.89" evidence="2"/>